<dbReference type="AlphaFoldDB" id="H5SJ91"/>
<keyword evidence="2 5" id="KW-0689">Ribosomal protein</keyword>
<dbReference type="EMBL" id="AP011740">
    <property type="protein sequence ID" value="BAL56227.1"/>
    <property type="molecule type" value="Genomic_DNA"/>
</dbReference>
<dbReference type="NCBIfam" id="NF000955">
    <property type="entry name" value="PRK00099.1-1"/>
    <property type="match status" value="1"/>
</dbReference>
<evidence type="ECO:0000256" key="2">
    <source>
        <dbReference type="ARBA" id="ARBA00022980"/>
    </source>
</evidence>
<organism evidence="6">
    <name type="scientific">uncultured Acetothermia bacterium</name>
    <dbReference type="NCBI Taxonomy" id="236499"/>
    <lineage>
        <taxon>Bacteria</taxon>
        <taxon>Candidatus Bipolaricaulota</taxon>
        <taxon>environmental samples</taxon>
    </lineage>
</organism>
<name>H5SJ91_9BACT</name>
<evidence type="ECO:0000256" key="3">
    <source>
        <dbReference type="ARBA" id="ARBA00023274"/>
    </source>
</evidence>
<evidence type="ECO:0000313" key="7">
    <source>
        <dbReference type="EMBL" id="BAL58189.1"/>
    </source>
</evidence>
<sequence>MPTAEKEHAVSLLEERLKRSKALVFSDFHGLTASEMVELRRELRKHGLEYRVVKNNVARIAVERLGIKDTDPYFRGPTGLCISYDDPALAFKISHALTKKFEHYKIKGGVLEGVVVSAAEAEQLANLPSRHELLAMLVNTLQAPMQQLASVLHAVIRDFVSVLDEVRKKREGEPPPPTS</sequence>
<comment type="subunit">
    <text evidence="5">Part of the ribosomal stalk of the 50S ribosomal subunit. The N-terminus interacts with L11 and the large rRNA to form the base of the stalk. The C-terminus forms an elongated spine to which L12 dimers bind in a sequential fashion forming a multimeric L10(L12)X complex.</text>
</comment>
<dbReference type="Gene3D" id="6.10.250.290">
    <property type="match status" value="1"/>
</dbReference>
<gene>
    <name evidence="5" type="primary">rplJ</name>
    <name evidence="6" type="ORF">HGMM_F35B12C41</name>
    <name evidence="7" type="ORF">HGMM_F54G04C30</name>
</gene>
<evidence type="ECO:0000256" key="4">
    <source>
        <dbReference type="ARBA" id="ARBA00035202"/>
    </source>
</evidence>
<dbReference type="GO" id="GO:0003735">
    <property type="term" value="F:structural constituent of ribosome"/>
    <property type="evidence" value="ECO:0007669"/>
    <property type="project" value="InterPro"/>
</dbReference>
<keyword evidence="3 5" id="KW-0687">Ribonucleoprotein</keyword>
<dbReference type="InterPro" id="IPR001790">
    <property type="entry name" value="Ribosomal_uL10"/>
</dbReference>
<dbReference type="InterPro" id="IPR022973">
    <property type="entry name" value="Ribosomal_uL10_bac"/>
</dbReference>
<evidence type="ECO:0000256" key="1">
    <source>
        <dbReference type="ARBA" id="ARBA00008889"/>
    </source>
</evidence>
<dbReference type="HAMAP" id="MF_00362">
    <property type="entry name" value="Ribosomal_uL10"/>
    <property type="match status" value="1"/>
</dbReference>
<dbReference type="InterPro" id="IPR002363">
    <property type="entry name" value="Ribosomal_uL10_CS_bac"/>
</dbReference>
<keyword evidence="5" id="KW-0699">rRNA-binding</keyword>
<dbReference type="Gene3D" id="3.30.70.1730">
    <property type="match status" value="1"/>
</dbReference>
<keyword evidence="5" id="KW-0694">RNA-binding</keyword>
<dbReference type="InterPro" id="IPR043141">
    <property type="entry name" value="Ribosomal_uL10-like_sf"/>
</dbReference>
<comment type="function">
    <text evidence="5">Forms part of the ribosomal stalk, playing a central role in the interaction of the ribosome with GTP-bound translation factors.</text>
</comment>
<dbReference type="EMBL" id="AP011795">
    <property type="protein sequence ID" value="BAL58189.1"/>
    <property type="molecule type" value="Genomic_DNA"/>
</dbReference>
<dbReference type="GO" id="GO:0015934">
    <property type="term" value="C:large ribosomal subunit"/>
    <property type="evidence" value="ECO:0007669"/>
    <property type="project" value="InterPro"/>
</dbReference>
<reference evidence="6" key="1">
    <citation type="journal article" date="2005" name="Environ. Microbiol.">
        <title>Genetic and functional properties of uncultivated thermophilic crenarchaeotes from a subsurface gold mine as revealed by analysis of genome fragments.</title>
        <authorList>
            <person name="Nunoura T."/>
            <person name="Hirayama H."/>
            <person name="Takami H."/>
            <person name="Oida H."/>
            <person name="Nishi S."/>
            <person name="Shimamura S."/>
            <person name="Suzuki Y."/>
            <person name="Inagaki F."/>
            <person name="Takai K."/>
            <person name="Nealson K.H."/>
            <person name="Horikoshi K."/>
        </authorList>
    </citation>
    <scope>NUCLEOTIDE SEQUENCE</scope>
</reference>
<evidence type="ECO:0000313" key="6">
    <source>
        <dbReference type="EMBL" id="BAL56227.1"/>
    </source>
</evidence>
<dbReference type="GO" id="GO:0070180">
    <property type="term" value="F:large ribosomal subunit rRNA binding"/>
    <property type="evidence" value="ECO:0007669"/>
    <property type="project" value="UniProtKB-UniRule"/>
</dbReference>
<dbReference type="CDD" id="cd05797">
    <property type="entry name" value="Ribosomal_L10"/>
    <property type="match status" value="1"/>
</dbReference>
<comment type="similarity">
    <text evidence="1 5">Belongs to the universal ribosomal protein uL10 family.</text>
</comment>
<reference evidence="6" key="2">
    <citation type="journal article" date="2012" name="PLoS ONE">
        <title>A Deeply Branching Thermophilic Bacterium with an Ancient Acetyl-CoA Pathway Dominates a Subsurface Ecosystem.</title>
        <authorList>
            <person name="Takami H."/>
            <person name="Noguchi H."/>
            <person name="Takaki Y."/>
            <person name="Uchiyama I."/>
            <person name="Toyoda A."/>
            <person name="Nishi S."/>
            <person name="Chee G.-J."/>
            <person name="Arai W."/>
            <person name="Nunoura T."/>
            <person name="Itoh T."/>
            <person name="Hattori M."/>
            <person name="Takai K."/>
        </authorList>
    </citation>
    <scope>NUCLEOTIDE SEQUENCE</scope>
</reference>
<evidence type="ECO:0000256" key="5">
    <source>
        <dbReference type="HAMAP-Rule" id="MF_00362"/>
    </source>
</evidence>
<dbReference type="PANTHER" id="PTHR11560">
    <property type="entry name" value="39S RIBOSOMAL PROTEIN L10, MITOCHONDRIAL"/>
    <property type="match status" value="1"/>
</dbReference>
<accession>H5SJ91</accession>
<dbReference type="GO" id="GO:0006412">
    <property type="term" value="P:translation"/>
    <property type="evidence" value="ECO:0007669"/>
    <property type="project" value="UniProtKB-UniRule"/>
</dbReference>
<protein>
    <recommendedName>
        <fullName evidence="4 5">Large ribosomal subunit protein uL10</fullName>
    </recommendedName>
</protein>
<dbReference type="SUPFAM" id="SSF160369">
    <property type="entry name" value="Ribosomal protein L10-like"/>
    <property type="match status" value="1"/>
</dbReference>
<dbReference type="PROSITE" id="PS01109">
    <property type="entry name" value="RIBOSOMAL_L10"/>
    <property type="match status" value="1"/>
</dbReference>
<proteinExistence type="inferred from homology"/>
<dbReference type="InterPro" id="IPR047865">
    <property type="entry name" value="Ribosomal_uL10_bac_type"/>
</dbReference>
<dbReference type="Pfam" id="PF00466">
    <property type="entry name" value="Ribosomal_L10"/>
    <property type="match status" value="1"/>
</dbReference>